<name>A0ABU6ZSJ5_9FABA</name>
<keyword evidence="1" id="KW-1133">Transmembrane helix</keyword>
<evidence type="ECO:0000256" key="1">
    <source>
        <dbReference type="SAM" id="Phobius"/>
    </source>
</evidence>
<organism evidence="2 3">
    <name type="scientific">Stylosanthes scabra</name>
    <dbReference type="NCBI Taxonomy" id="79078"/>
    <lineage>
        <taxon>Eukaryota</taxon>
        <taxon>Viridiplantae</taxon>
        <taxon>Streptophyta</taxon>
        <taxon>Embryophyta</taxon>
        <taxon>Tracheophyta</taxon>
        <taxon>Spermatophyta</taxon>
        <taxon>Magnoliopsida</taxon>
        <taxon>eudicotyledons</taxon>
        <taxon>Gunneridae</taxon>
        <taxon>Pentapetalae</taxon>
        <taxon>rosids</taxon>
        <taxon>fabids</taxon>
        <taxon>Fabales</taxon>
        <taxon>Fabaceae</taxon>
        <taxon>Papilionoideae</taxon>
        <taxon>50 kb inversion clade</taxon>
        <taxon>dalbergioids sensu lato</taxon>
        <taxon>Dalbergieae</taxon>
        <taxon>Pterocarpus clade</taxon>
        <taxon>Stylosanthes</taxon>
    </lineage>
</organism>
<accession>A0ABU6ZSJ5</accession>
<feature type="transmembrane region" description="Helical" evidence="1">
    <location>
        <begin position="121"/>
        <end position="144"/>
    </location>
</feature>
<sequence>MVVAGFRLHLCRSCFLQPLLGSAVQGGGLMVVAGFHGAVTVAGHHVAAIVTGCFPATKALAATALFWSPGTGAVTAVRVATRDRCHRSGLMLLSLPLLCCYCPTLEFIVVAGLGTNGAVGVFGKAVLCTGYDTTTVTLLILLFLQL</sequence>
<feature type="transmembrane region" description="Helical" evidence="1">
    <location>
        <begin position="90"/>
        <end position="115"/>
    </location>
</feature>
<reference evidence="2 3" key="1">
    <citation type="journal article" date="2023" name="Plants (Basel)">
        <title>Bridging the Gap: Combining Genomics and Transcriptomics Approaches to Understand Stylosanthes scabra, an Orphan Legume from the Brazilian Caatinga.</title>
        <authorList>
            <person name="Ferreira-Neto J.R.C."/>
            <person name="da Silva M.D."/>
            <person name="Binneck E."/>
            <person name="de Melo N.F."/>
            <person name="da Silva R.H."/>
            <person name="de Melo A.L.T.M."/>
            <person name="Pandolfi V."/>
            <person name="Bustamante F.O."/>
            <person name="Brasileiro-Vidal A.C."/>
            <person name="Benko-Iseppon A.M."/>
        </authorList>
    </citation>
    <scope>NUCLEOTIDE SEQUENCE [LARGE SCALE GENOMIC DNA]</scope>
    <source>
        <tissue evidence="2">Leaves</tissue>
    </source>
</reference>
<proteinExistence type="predicted"/>
<keyword evidence="1" id="KW-0812">Transmembrane</keyword>
<comment type="caution">
    <text evidence="2">The sequence shown here is derived from an EMBL/GenBank/DDBJ whole genome shotgun (WGS) entry which is preliminary data.</text>
</comment>
<dbReference type="Proteomes" id="UP001341840">
    <property type="component" value="Unassembled WGS sequence"/>
</dbReference>
<keyword evidence="1" id="KW-0472">Membrane</keyword>
<protein>
    <submittedName>
        <fullName evidence="2">Uncharacterized protein</fullName>
    </submittedName>
</protein>
<evidence type="ECO:0000313" key="2">
    <source>
        <dbReference type="EMBL" id="MED6224926.1"/>
    </source>
</evidence>
<evidence type="ECO:0000313" key="3">
    <source>
        <dbReference type="Proteomes" id="UP001341840"/>
    </source>
</evidence>
<gene>
    <name evidence="2" type="ORF">PIB30_088916</name>
</gene>
<keyword evidence="3" id="KW-1185">Reference proteome</keyword>
<dbReference type="EMBL" id="JASCZI010273496">
    <property type="protein sequence ID" value="MED6224926.1"/>
    <property type="molecule type" value="Genomic_DNA"/>
</dbReference>